<reference evidence="2 4" key="1">
    <citation type="submission" date="2015-10" db="EMBL/GenBank/DDBJ databases">
        <title>The cercosporin biosynthetic gene cluster was horizontally transferred to several fungal lineages and shown to be expanded in Cercospora beticola based on microsynteny with recipient genomes.</title>
        <authorList>
            <person name="De Jonge R."/>
            <person name="Ebert M.K."/>
            <person name="Suttle J.C."/>
            <person name="Jurick Ii W.M."/>
            <person name="Secor G.A."/>
            <person name="Thomma B.P."/>
            <person name="Van De Peer Y."/>
            <person name="Bolton M.D."/>
        </authorList>
    </citation>
    <scope>NUCLEOTIDE SEQUENCE [LARGE SCALE GENOMIC DNA]</scope>
    <source>
        <strain evidence="2 4">09-40</strain>
    </source>
</reference>
<name>A0A2G5I7F8_CERBT</name>
<dbReference type="Gene3D" id="2.20.25.10">
    <property type="match status" value="1"/>
</dbReference>
<accession>A0A2G5I7F8</accession>
<evidence type="ECO:0000256" key="1">
    <source>
        <dbReference type="ARBA" id="ARBA00007378"/>
    </source>
</evidence>
<dbReference type="GO" id="GO:0006979">
    <property type="term" value="P:response to oxidative stress"/>
    <property type="evidence" value="ECO:0007669"/>
    <property type="project" value="InterPro"/>
</dbReference>
<dbReference type="InterPro" id="IPR036102">
    <property type="entry name" value="OsmC/Ohrsf"/>
</dbReference>
<dbReference type="EMBL" id="LKMD01000100">
    <property type="protein sequence ID" value="PIB00672.1"/>
    <property type="molecule type" value="Genomic_DNA"/>
</dbReference>
<dbReference type="InterPro" id="IPR003718">
    <property type="entry name" value="OsmC/Ohr_fam"/>
</dbReference>
<dbReference type="SUPFAM" id="SSF82784">
    <property type="entry name" value="OsmC-like"/>
    <property type="match status" value="1"/>
</dbReference>
<sequence length="174" mass="18640">MATIRTLQPLLRSAPRLATRNIVQVQQVRYLNKSTSPSLYAAHATVTGARNGKVTAENLQLQLGQPKDLGGKGGATNPEELFAAGYGACFQSAMNAVAPTMGIKFPSDSVVDTTVHLIGSMKELDLGIRVDMKVRVKGISKEEVEKLVEKTKGVCPYSRATEGNVVTNVEVVVE</sequence>
<reference evidence="3 5" key="2">
    <citation type="submission" date="2023-09" db="EMBL/GenBank/DDBJ databases">
        <title>Complete-Gapless Cercospora beticola genome.</title>
        <authorList>
            <person name="Wyatt N.A."/>
            <person name="Spanner R.E."/>
            <person name="Bolton M.D."/>
        </authorList>
    </citation>
    <scope>NUCLEOTIDE SEQUENCE [LARGE SCALE GENOMIC DNA]</scope>
    <source>
        <strain evidence="3">Cb09-40</strain>
    </source>
</reference>
<dbReference type="AlphaFoldDB" id="A0A2G5I7F8"/>
<dbReference type="Pfam" id="PF02566">
    <property type="entry name" value="OsmC"/>
    <property type="match status" value="1"/>
</dbReference>
<proteinExistence type="inferred from homology"/>
<dbReference type="OrthoDB" id="60422at2759"/>
<protein>
    <submittedName>
        <fullName evidence="2">Organic hydroperoxide resistance protein</fullName>
    </submittedName>
</protein>
<organism evidence="2 4">
    <name type="scientific">Cercospora beticola</name>
    <name type="common">Sugarbeet leaf spot fungus</name>
    <dbReference type="NCBI Taxonomy" id="122368"/>
    <lineage>
        <taxon>Eukaryota</taxon>
        <taxon>Fungi</taxon>
        <taxon>Dikarya</taxon>
        <taxon>Ascomycota</taxon>
        <taxon>Pezizomycotina</taxon>
        <taxon>Dothideomycetes</taxon>
        <taxon>Dothideomycetidae</taxon>
        <taxon>Mycosphaerellales</taxon>
        <taxon>Mycosphaerellaceae</taxon>
        <taxon>Cercospora</taxon>
    </lineage>
</organism>
<evidence type="ECO:0000313" key="2">
    <source>
        <dbReference type="EMBL" id="PIB00672.1"/>
    </source>
</evidence>
<keyword evidence="5" id="KW-1185">Reference proteome</keyword>
<evidence type="ECO:0000313" key="5">
    <source>
        <dbReference type="Proteomes" id="UP001302367"/>
    </source>
</evidence>
<dbReference type="PANTHER" id="PTHR33797:SF2">
    <property type="entry name" value="ORGANIC HYDROPEROXIDE RESISTANCE PROTEIN-LIKE"/>
    <property type="match status" value="1"/>
</dbReference>
<gene>
    <name evidence="2" type="ORF">CB0940_00584</name>
    <name evidence="3" type="ORF">RHO25_000608</name>
</gene>
<evidence type="ECO:0000313" key="3">
    <source>
        <dbReference type="EMBL" id="WPA96003.1"/>
    </source>
</evidence>
<dbReference type="Proteomes" id="UP001302367">
    <property type="component" value="Chromosome 1"/>
</dbReference>
<evidence type="ECO:0000313" key="4">
    <source>
        <dbReference type="Proteomes" id="UP000230605"/>
    </source>
</evidence>
<dbReference type="Proteomes" id="UP000230605">
    <property type="component" value="Chromosome 1"/>
</dbReference>
<dbReference type="Gene3D" id="3.30.300.20">
    <property type="match status" value="1"/>
</dbReference>
<dbReference type="EMBL" id="CP134184">
    <property type="protein sequence ID" value="WPA96003.1"/>
    <property type="molecule type" value="Genomic_DNA"/>
</dbReference>
<dbReference type="NCBIfam" id="TIGR03561">
    <property type="entry name" value="organ_hyd_perox"/>
    <property type="match status" value="1"/>
</dbReference>
<dbReference type="InterPro" id="IPR019953">
    <property type="entry name" value="OHR"/>
</dbReference>
<dbReference type="InterPro" id="IPR015946">
    <property type="entry name" value="KH_dom-like_a/b"/>
</dbReference>
<comment type="similarity">
    <text evidence="1">Belongs to the OsmC/Ohr family.</text>
</comment>
<dbReference type="PANTHER" id="PTHR33797">
    <property type="entry name" value="ORGANIC HYDROPEROXIDE RESISTANCE PROTEIN-LIKE"/>
    <property type="match status" value="1"/>
</dbReference>